<dbReference type="InterPro" id="IPR042509">
    <property type="entry name" value="ZCCHC3"/>
</dbReference>
<dbReference type="PANTHER" id="PTHR22639:SF3">
    <property type="entry name" value="ZINC FINGER CCHC DOMAIN-CONTAINING PROTEIN 3"/>
    <property type="match status" value="1"/>
</dbReference>
<feature type="non-terminal residue" evidence="3">
    <location>
        <position position="1"/>
    </location>
</feature>
<gene>
    <name evidence="3" type="primary">Zcchc3_25</name>
    <name evidence="3" type="ORF">GTO93_0002570</name>
</gene>
<dbReference type="Pfam" id="PF23058">
    <property type="entry name" value="RBD_ZCCHC3_2nd"/>
    <property type="match status" value="1"/>
</dbReference>
<dbReference type="SUPFAM" id="SSF57756">
    <property type="entry name" value="Retrovirus zinc finger-like domains"/>
    <property type="match status" value="1"/>
</dbReference>
<evidence type="ECO:0000259" key="2">
    <source>
        <dbReference type="PROSITE" id="PS50158"/>
    </source>
</evidence>
<keyword evidence="4" id="KW-1185">Reference proteome</keyword>
<accession>A0ABS2XNZ5</accession>
<dbReference type="EMBL" id="JAAWVQ010054391">
    <property type="protein sequence ID" value="MBN3275849.1"/>
    <property type="molecule type" value="Genomic_DNA"/>
</dbReference>
<keyword evidence="1" id="KW-0863">Zinc-finger</keyword>
<comment type="caution">
    <text evidence="3">The sequence shown here is derived from an EMBL/GenBank/DDBJ whole genome shotgun (WGS) entry which is preliminary data.</text>
</comment>
<evidence type="ECO:0000256" key="1">
    <source>
        <dbReference type="PROSITE-ProRule" id="PRU00047"/>
    </source>
</evidence>
<dbReference type="InterPro" id="IPR057811">
    <property type="entry name" value="RBD_ZCCHC3_2nd"/>
</dbReference>
<keyword evidence="1" id="KW-0862">Zinc</keyword>
<name>A0ABS2XNZ5_POLSP</name>
<organism evidence="3 4">
    <name type="scientific">Polyodon spathula</name>
    <name type="common">North American paddlefish</name>
    <name type="synonym">Squalus spathula</name>
    <dbReference type="NCBI Taxonomy" id="7913"/>
    <lineage>
        <taxon>Eukaryota</taxon>
        <taxon>Metazoa</taxon>
        <taxon>Chordata</taxon>
        <taxon>Craniata</taxon>
        <taxon>Vertebrata</taxon>
        <taxon>Euteleostomi</taxon>
        <taxon>Actinopterygii</taxon>
        <taxon>Chondrostei</taxon>
        <taxon>Acipenseriformes</taxon>
        <taxon>Polyodontidae</taxon>
        <taxon>Polyodon</taxon>
    </lineage>
</organism>
<sequence>LFVFMYNPYVGQEDVAQYIGRVCDIISGPFKVLDPVGIWTGKWKFFVRLKICSTKEGGIVHPPGQVQIGGNRGFLSYPGQPRRCFKCDMEGHEANECQVTFCQKCRRKGHEAMDCNTPKSCSMCGSFDHLYREC</sequence>
<dbReference type="PANTHER" id="PTHR22639">
    <property type="entry name" value="GAG-RELATED PROTEIN"/>
    <property type="match status" value="1"/>
</dbReference>
<proteinExistence type="predicted"/>
<dbReference type="Proteomes" id="UP001166093">
    <property type="component" value="Unassembled WGS sequence"/>
</dbReference>
<dbReference type="PROSITE" id="PS50158">
    <property type="entry name" value="ZF_CCHC"/>
    <property type="match status" value="1"/>
</dbReference>
<reference evidence="3" key="1">
    <citation type="journal article" date="2021" name="Cell">
        <title>Tracing the genetic footprints of vertebrate landing in non-teleost ray-finned fishes.</title>
        <authorList>
            <person name="Bi X."/>
            <person name="Wang K."/>
            <person name="Yang L."/>
            <person name="Pan H."/>
            <person name="Jiang H."/>
            <person name="Wei Q."/>
            <person name="Fang M."/>
            <person name="Yu H."/>
            <person name="Zhu C."/>
            <person name="Cai Y."/>
            <person name="He Y."/>
            <person name="Gan X."/>
            <person name="Zeng H."/>
            <person name="Yu D."/>
            <person name="Zhu Y."/>
            <person name="Jiang H."/>
            <person name="Qiu Q."/>
            <person name="Yang H."/>
            <person name="Zhang Y.E."/>
            <person name="Wang W."/>
            <person name="Zhu M."/>
            <person name="He S."/>
            <person name="Zhang G."/>
        </authorList>
    </citation>
    <scope>NUCLEOTIDE SEQUENCE</scope>
    <source>
        <strain evidence="3">Pddl_001</strain>
    </source>
</reference>
<dbReference type="InterPro" id="IPR001878">
    <property type="entry name" value="Znf_CCHC"/>
</dbReference>
<feature type="non-terminal residue" evidence="3">
    <location>
        <position position="134"/>
    </location>
</feature>
<keyword evidence="1" id="KW-0479">Metal-binding</keyword>
<evidence type="ECO:0000313" key="4">
    <source>
        <dbReference type="Proteomes" id="UP001166093"/>
    </source>
</evidence>
<feature type="domain" description="CCHC-type" evidence="2">
    <location>
        <begin position="82"/>
        <end position="97"/>
    </location>
</feature>
<dbReference type="InterPro" id="IPR036875">
    <property type="entry name" value="Znf_CCHC_sf"/>
</dbReference>
<dbReference type="SMART" id="SM00343">
    <property type="entry name" value="ZnF_C2HC"/>
    <property type="match status" value="3"/>
</dbReference>
<dbReference type="Gene3D" id="4.10.60.10">
    <property type="entry name" value="Zinc finger, CCHC-type"/>
    <property type="match status" value="1"/>
</dbReference>
<evidence type="ECO:0000313" key="3">
    <source>
        <dbReference type="EMBL" id="MBN3275849.1"/>
    </source>
</evidence>
<protein>
    <submittedName>
        <fullName evidence="3">ZCHC3 protein</fullName>
    </submittedName>
</protein>